<keyword evidence="2" id="KW-1185">Reference proteome</keyword>
<proteinExistence type="predicted"/>
<dbReference type="AlphaFoldDB" id="A0A4D4L2U9"/>
<gene>
    <name evidence="1" type="ORF">SVIO_029920</name>
</gene>
<name>A0A4D4L2U9_STRVO</name>
<organism evidence="1 2">
    <name type="scientific">Streptomyces violaceusniger</name>
    <dbReference type="NCBI Taxonomy" id="68280"/>
    <lineage>
        <taxon>Bacteria</taxon>
        <taxon>Bacillati</taxon>
        <taxon>Actinomycetota</taxon>
        <taxon>Actinomycetes</taxon>
        <taxon>Kitasatosporales</taxon>
        <taxon>Streptomycetaceae</taxon>
        <taxon>Streptomyces</taxon>
        <taxon>Streptomyces violaceusniger group</taxon>
    </lineage>
</organism>
<sequence length="77" mass="8312">MPPPRPVKEEWKESTAPVEVSVVDTPKSAEAPTPKRVSLPSIAPPAAWSAGPWWANSVHISRATKPTQMVTMVARIA</sequence>
<reference evidence="1 2" key="1">
    <citation type="journal article" date="2020" name="Int. J. Syst. Evol. Microbiol.">
        <title>Reclassification of Streptomyces castelarensis and Streptomyces sporoclivatus as later heterotypic synonyms of Streptomyces antimycoticus.</title>
        <authorList>
            <person name="Komaki H."/>
            <person name="Tamura T."/>
        </authorList>
    </citation>
    <scope>NUCLEOTIDE SEQUENCE [LARGE SCALE GENOMIC DNA]</scope>
    <source>
        <strain evidence="1 2">NBRC 13459</strain>
    </source>
</reference>
<evidence type="ECO:0000313" key="1">
    <source>
        <dbReference type="EMBL" id="GDY52369.1"/>
    </source>
</evidence>
<comment type="caution">
    <text evidence="1">The sequence shown here is derived from an EMBL/GenBank/DDBJ whole genome shotgun (WGS) entry which is preliminary data.</text>
</comment>
<protein>
    <submittedName>
        <fullName evidence="1">Uncharacterized protein</fullName>
    </submittedName>
</protein>
<dbReference type="EMBL" id="BJHW01000001">
    <property type="protein sequence ID" value="GDY52369.1"/>
    <property type="molecule type" value="Genomic_DNA"/>
</dbReference>
<accession>A0A4D4L2U9</accession>
<evidence type="ECO:0000313" key="2">
    <source>
        <dbReference type="Proteomes" id="UP000301309"/>
    </source>
</evidence>
<dbReference type="Proteomes" id="UP000301309">
    <property type="component" value="Unassembled WGS sequence"/>
</dbReference>